<dbReference type="GO" id="GO:0008270">
    <property type="term" value="F:zinc ion binding"/>
    <property type="evidence" value="ECO:0007669"/>
    <property type="project" value="UniProtKB-KW"/>
</dbReference>
<dbReference type="CDD" id="cd18793">
    <property type="entry name" value="SF2_C_SNF"/>
    <property type="match status" value="1"/>
</dbReference>
<evidence type="ECO:0008006" key="13">
    <source>
        <dbReference type="Google" id="ProtNLM"/>
    </source>
</evidence>
<evidence type="ECO:0000259" key="9">
    <source>
        <dbReference type="PROSITE" id="PS50016"/>
    </source>
</evidence>
<evidence type="ECO:0000256" key="7">
    <source>
        <dbReference type="SAM" id="MobiDB-lite"/>
    </source>
</evidence>
<gene>
    <name evidence="11" type="ORF">C2S53_007411</name>
</gene>
<dbReference type="PROSITE" id="PS51194">
    <property type="entry name" value="HELICASE_CTER"/>
    <property type="match status" value="1"/>
</dbReference>
<feature type="compositionally biased region" description="Basic and acidic residues" evidence="7">
    <location>
        <begin position="88"/>
        <end position="97"/>
    </location>
</feature>
<dbReference type="Gene3D" id="3.40.50.300">
    <property type="entry name" value="P-loop containing nucleotide triphosphate hydrolases"/>
    <property type="match status" value="1"/>
</dbReference>
<feature type="region of interest" description="Disordered" evidence="7">
    <location>
        <begin position="1"/>
        <end position="115"/>
    </location>
</feature>
<evidence type="ECO:0000256" key="1">
    <source>
        <dbReference type="ARBA" id="ARBA00022723"/>
    </source>
</evidence>
<dbReference type="SUPFAM" id="SSF57903">
    <property type="entry name" value="FYVE/PHD zinc finger"/>
    <property type="match status" value="1"/>
</dbReference>
<evidence type="ECO:0000259" key="8">
    <source>
        <dbReference type="PROSITE" id="PS50013"/>
    </source>
</evidence>
<dbReference type="Gene3D" id="3.40.50.10810">
    <property type="entry name" value="Tandem AAA-ATPase domain"/>
    <property type="match status" value="1"/>
</dbReference>
<feature type="compositionally biased region" description="Pro residues" evidence="7">
    <location>
        <begin position="2246"/>
        <end position="2261"/>
    </location>
</feature>
<dbReference type="InterPro" id="IPR011011">
    <property type="entry name" value="Znf_FYVE_PHD"/>
</dbReference>
<evidence type="ECO:0000256" key="5">
    <source>
        <dbReference type="ARBA" id="ARBA00022833"/>
    </source>
</evidence>
<evidence type="ECO:0000313" key="12">
    <source>
        <dbReference type="Proteomes" id="UP001190926"/>
    </source>
</evidence>
<dbReference type="EMBL" id="SDAM02000019">
    <property type="protein sequence ID" value="KAH6836754.1"/>
    <property type="molecule type" value="Genomic_DNA"/>
</dbReference>
<protein>
    <recommendedName>
        <fullName evidence="13">Helicase protein MOM1</fullName>
    </recommendedName>
</protein>
<keyword evidence="2" id="KW-0677">Repeat</keyword>
<evidence type="ECO:0000256" key="2">
    <source>
        <dbReference type="ARBA" id="ARBA00022737"/>
    </source>
</evidence>
<dbReference type="SMART" id="SM00249">
    <property type="entry name" value="PHD"/>
    <property type="match status" value="1"/>
</dbReference>
<dbReference type="InterPro" id="IPR001650">
    <property type="entry name" value="Helicase_C-like"/>
</dbReference>
<dbReference type="InterPro" id="IPR038718">
    <property type="entry name" value="SNF2-like_sf"/>
</dbReference>
<feature type="region of interest" description="Disordered" evidence="7">
    <location>
        <begin position="2221"/>
        <end position="2302"/>
    </location>
</feature>
<evidence type="ECO:0000256" key="3">
    <source>
        <dbReference type="ARBA" id="ARBA00022771"/>
    </source>
</evidence>
<dbReference type="InterPro" id="IPR013083">
    <property type="entry name" value="Znf_RING/FYVE/PHD"/>
</dbReference>
<keyword evidence="1" id="KW-0479">Metal-binding</keyword>
<feature type="domain" description="Chromo" evidence="8">
    <location>
        <begin position="494"/>
        <end position="570"/>
    </location>
</feature>
<evidence type="ECO:0000256" key="6">
    <source>
        <dbReference type="PROSITE-ProRule" id="PRU00146"/>
    </source>
</evidence>
<sequence>MVSDTRSARKGRDNLDGHGSKQKVNMGKNSSVRSPGNTDKASASGQMTVSPLSVRKSKRLEKEMPASTSPAKRTSERLGTCNTPSPLRRSDRGKKDLLSSSDSKQSAEEPLSNLKRKKEKTVIQVTMESKKAEVDVEVVGLKRKKMNARKFRALFKKQRVQDIVPDGGNECSKSVVGKLRDERIDKASEGALEESTLRGYETAIKNDIILDSCLSGHVVDEPCSKYFQIKSNVRDISDNPENFSTNCSTENMDFSESTLDGSASENLIEGCVYPEEDAASPSLVCEHCNLEGPCHLCSKSKRVGYDLPEQELCSCSPMEEDPGSFATCKATSDLGDAVTSESAGEFDCGHPLIKMHADSHTDGCKKVCGLCNKDGDLLYCEGKSCRRCYHLSCLDPPLTVALPGVWHCPQCVKKKLLFGVHSVSNGVESVWGVREVEVPNAKGIRQRQFLVKYRGLAHVHNHWVPEKQLLLENPFLISNFLENDQVVGWNAEWMVPHRLLWKRPIQDKIFVASTNIISVCEFEWLVKWRGLNYDHATWELDDANFISSSPGQELVKDYEIRQGKANQEATKPYSESIARHSEIPTSQAHANENYVLENAIKLREFLSICPNAVVFYDQERTTTAIVCIHSMIETHRSFLIVTTSDSLSRWEADFERLVPSINLVVYSGSSDTRKYIRASEFYDGGGCMMVQVLLSSVEAVLEDLEILRSIQWKAIVIDEYQHSGIANELEQIKMLSTEMRIILVSDHIKDISEHLKILSLVEPHDDFDKLKKSLKTETNDNLSKLRDRLSRFIVYGGSSHVSKFIEYWVPVQISNLQLEVYCDALLSKSNTLCSCSKKDPVGVLREILLTVRKCCDHPYLLDGSEQARLIANKHPAAEILDIGIKASGKLQLLDLMLTEIKTRGLQVLILFQVVGSGALSTGNILVDYIAQRFGIDTYERVDSAYCPSEKQAAVNRFNTKKTGQFVFLLENRACSHRIRLSSLDVVVIYDSDWNPANDLRALKKISIDSKEQIKVFRLYSSFTIEERSLMLAKKNLNLDNSSQHFSRSTSNLLSWGATYLFSKLEEYHAHSNSSLALNFLSGQSLLDEVNKEFRAILSENFDDTDLNSVISEATLDDGCYNINTLMFGESKVQLKDGEVPHVFWRNLLEGKNPRWRHLSEPSPRTRKRVHYWEGSSGNSEAGKDNMAKKHKKMVNESLGPASNQIELGADEVSQVIVSNGGTSVIEACNRSENFHRDGQSSLGAEVSVSAALKQRIVSSDEQQILHGVLQREMKTLCQTLKLPENVLKVAKMFLEYVIKNHDVSSISTSIVHAFQISLCWVAASITKQKVDKKESLMLAKQLLDYQCNEEQASSVYSKMRTLKRMYLQCSDNIALLNRDCLLAEEDFSGGPSNVNEGGLQCSSSKEKSLELEIRDKSADKEHAEWQVLKQQKVALKDKADACEIHDDEIKKVQKKCEKRMKKLIWKHQEQIRELLQIWEGKRLQLEIDHKLDSAFIRSIHGQKSSAGIEKIKLLNDSFDKKIKDHDILKDVQLKNLEAEHLAVINGERQKAADWLAKTKAFSSELRVTIGHQSLGSQSGDDADGPQPSTCINVGGGGDKFPMSGQHLKNENANKSFCTQGNNVIPNSSSICAPADAICRETPVENFVPINSQIEAGVESFAVVELLNQSKNSTDNREAVPTNLPASVEQVCDEIQPVSLTEEHPVVPETVPNEIAGNHELTFRSEEEFDKVRKSSLSDDLVSQRGELEVAASGDLHSSRVTSMHSEQAIISSNCCDLLPHGDSDSLGEENRSAPQIEIAMSEPTDSVTPVRSNSESPITDDIVTPGPSNSAPVDEVFGQLHPLSVDVSLSCNQSSATEYHDKRRISPQTAEPEEAEEAGAVFHESISQIEKNLEMHPDCLNIEPASGFTDEQNVELPVVPQNDMAIPQEVLNAPERPNHAILQNDVAATQEVASTSKQPNQTVPQNDVAIPPEVGSTSEQPNQAVRQVADTDAGNLHPPGFLVNPSHQPTFWNSAPSLLPDPLQNEIERIRKEMEQLEKSHAEMIAEIKSDCEKRIEEIISQMRSRCEVKCQETEAEFRLKKNELDKNQKKVLLNKILAEAFRSKCLEAIRPSGPSGLPGMPSFMLPSPVRSPSMGPFTSQPARSQPPTAPAVQTIPQLSRSHSVRPSPVGTRSVTAQPVQNAAALVSGSPVARPPVISAFTPSQLRPTGEVRSLAPHLQPLCRPTVGSPVPPNTSSPLSQLRPVRVPPQPVHLPSQPPLPDLVSQKSAAEVQGGIPAPPNPPGFTQGLVADHQPYLPNNRNLPIPDIPSTFHSLEQSDLEMLGNALGSQTSAVEVEPDVVCLSDDE</sequence>
<dbReference type="GO" id="GO:0031507">
    <property type="term" value="P:heterochromatin formation"/>
    <property type="evidence" value="ECO:0007669"/>
    <property type="project" value="InterPro"/>
</dbReference>
<dbReference type="Gene3D" id="3.30.40.10">
    <property type="entry name" value="Zinc/RING finger domain, C3HC4 (zinc finger)"/>
    <property type="match status" value="1"/>
</dbReference>
<dbReference type="Gene3D" id="2.40.50.40">
    <property type="match status" value="2"/>
</dbReference>
<evidence type="ECO:0000256" key="4">
    <source>
        <dbReference type="ARBA" id="ARBA00022801"/>
    </source>
</evidence>
<evidence type="ECO:0000259" key="10">
    <source>
        <dbReference type="PROSITE" id="PS51194"/>
    </source>
</evidence>
<dbReference type="PROSITE" id="PS01359">
    <property type="entry name" value="ZF_PHD_1"/>
    <property type="match status" value="1"/>
</dbReference>
<feature type="compositionally biased region" description="Polar residues" evidence="7">
    <location>
        <begin position="27"/>
        <end position="51"/>
    </location>
</feature>
<reference evidence="11 12" key="1">
    <citation type="journal article" date="2021" name="Nat. Commun.">
        <title>Incipient diploidization of the medicinal plant Perilla within 10,000 years.</title>
        <authorList>
            <person name="Zhang Y."/>
            <person name="Shen Q."/>
            <person name="Leng L."/>
            <person name="Zhang D."/>
            <person name="Chen S."/>
            <person name="Shi Y."/>
            <person name="Ning Z."/>
            <person name="Chen S."/>
        </authorList>
    </citation>
    <scope>NUCLEOTIDE SEQUENCE [LARGE SCALE GENOMIC DNA]</scope>
    <source>
        <strain evidence="12">cv. PC099</strain>
    </source>
</reference>
<dbReference type="InterPro" id="IPR019786">
    <property type="entry name" value="Zinc_finger_PHD-type_CS"/>
</dbReference>
<dbReference type="Pfam" id="PF00176">
    <property type="entry name" value="SNF2-rel_dom"/>
    <property type="match status" value="1"/>
</dbReference>
<dbReference type="InterPro" id="IPR001965">
    <property type="entry name" value="Znf_PHD"/>
</dbReference>
<dbReference type="Pfam" id="PF25029">
    <property type="entry name" value="MOM1"/>
    <property type="match status" value="1"/>
</dbReference>
<dbReference type="InterPro" id="IPR049730">
    <property type="entry name" value="SNF2/RAD54-like_C"/>
</dbReference>
<dbReference type="InterPro" id="IPR056882">
    <property type="entry name" value="MOM1_dom"/>
</dbReference>
<dbReference type="InterPro" id="IPR039322">
    <property type="entry name" value="MOM1"/>
</dbReference>
<dbReference type="PROSITE" id="PS50013">
    <property type="entry name" value="CHROMO_2"/>
    <property type="match status" value="2"/>
</dbReference>
<dbReference type="PANTHER" id="PTHR35116:SF2">
    <property type="entry name" value="ATP-DEPENDENT HELICASE FAMILY PROTEIN-RELATED"/>
    <property type="match status" value="1"/>
</dbReference>
<organism evidence="11 12">
    <name type="scientific">Perilla frutescens var. hirtella</name>
    <name type="common">Perilla citriodora</name>
    <name type="synonym">Perilla setoyensis</name>
    <dbReference type="NCBI Taxonomy" id="608512"/>
    <lineage>
        <taxon>Eukaryota</taxon>
        <taxon>Viridiplantae</taxon>
        <taxon>Streptophyta</taxon>
        <taxon>Embryophyta</taxon>
        <taxon>Tracheophyta</taxon>
        <taxon>Spermatophyta</taxon>
        <taxon>Magnoliopsida</taxon>
        <taxon>eudicotyledons</taxon>
        <taxon>Gunneridae</taxon>
        <taxon>Pentapetalae</taxon>
        <taxon>asterids</taxon>
        <taxon>lamiids</taxon>
        <taxon>Lamiales</taxon>
        <taxon>Lamiaceae</taxon>
        <taxon>Nepetoideae</taxon>
        <taxon>Elsholtzieae</taxon>
        <taxon>Perilla</taxon>
    </lineage>
</organism>
<dbReference type="PANTHER" id="PTHR35116">
    <property type="entry name" value="HELICASE PROTEIN MOM1"/>
    <property type="match status" value="1"/>
</dbReference>
<feature type="compositionally biased region" description="Polar residues" evidence="7">
    <location>
        <begin position="2137"/>
        <end position="2147"/>
    </location>
</feature>
<feature type="region of interest" description="Disordered" evidence="7">
    <location>
        <begin position="2132"/>
        <end position="2176"/>
    </location>
</feature>
<dbReference type="SUPFAM" id="SSF52540">
    <property type="entry name" value="P-loop containing nucleoside triphosphate hydrolases"/>
    <property type="match status" value="2"/>
</dbReference>
<feature type="compositionally biased region" description="Basic and acidic residues" evidence="7">
    <location>
        <begin position="1"/>
        <end position="19"/>
    </location>
</feature>
<keyword evidence="5" id="KW-0862">Zinc</keyword>
<dbReference type="GO" id="GO:0016787">
    <property type="term" value="F:hydrolase activity"/>
    <property type="evidence" value="ECO:0007669"/>
    <property type="project" value="UniProtKB-KW"/>
</dbReference>
<feature type="domain" description="PHD-type" evidence="9">
    <location>
        <begin position="365"/>
        <end position="414"/>
    </location>
</feature>
<keyword evidence="3 6" id="KW-0863">Zinc-finger</keyword>
<keyword evidence="4" id="KW-0378">Hydrolase</keyword>
<feature type="compositionally biased region" description="Polar residues" evidence="7">
    <location>
        <begin position="1803"/>
        <end position="1817"/>
    </location>
</feature>
<dbReference type="InterPro" id="IPR000330">
    <property type="entry name" value="SNF2_N"/>
</dbReference>
<dbReference type="Proteomes" id="UP001190926">
    <property type="component" value="Unassembled WGS sequence"/>
</dbReference>
<dbReference type="InterPro" id="IPR019787">
    <property type="entry name" value="Znf_PHD-finger"/>
</dbReference>
<feature type="domain" description="Chromo" evidence="8">
    <location>
        <begin position="425"/>
        <end position="492"/>
    </location>
</feature>
<dbReference type="InterPro" id="IPR000953">
    <property type="entry name" value="Chromo/chromo_shadow_dom"/>
</dbReference>
<feature type="region of interest" description="Disordered" evidence="7">
    <location>
        <begin position="1803"/>
        <end position="1825"/>
    </location>
</feature>
<proteinExistence type="predicted"/>
<feature type="region of interest" description="Disordered" evidence="7">
    <location>
        <begin position="1856"/>
        <end position="1876"/>
    </location>
</feature>
<feature type="domain" description="Helicase C-terminal" evidence="10">
    <location>
        <begin position="892"/>
        <end position="1053"/>
    </location>
</feature>
<keyword evidence="12" id="KW-1185">Reference proteome</keyword>
<name>A0AAD4PDX0_PERFH</name>
<dbReference type="InterPro" id="IPR016197">
    <property type="entry name" value="Chromo-like_dom_sf"/>
</dbReference>
<dbReference type="Pfam" id="PF00628">
    <property type="entry name" value="PHD"/>
    <property type="match status" value="1"/>
</dbReference>
<accession>A0AAD4PDX0</accession>
<dbReference type="SMART" id="SM00298">
    <property type="entry name" value="CHROMO"/>
    <property type="match status" value="2"/>
</dbReference>
<comment type="caution">
    <text evidence="11">The sequence shown here is derived from an EMBL/GenBank/DDBJ whole genome shotgun (WGS) entry which is preliminary data.</text>
</comment>
<dbReference type="SUPFAM" id="SSF54160">
    <property type="entry name" value="Chromo domain-like"/>
    <property type="match status" value="2"/>
</dbReference>
<dbReference type="GO" id="GO:0005524">
    <property type="term" value="F:ATP binding"/>
    <property type="evidence" value="ECO:0007669"/>
    <property type="project" value="InterPro"/>
</dbReference>
<dbReference type="InterPro" id="IPR027417">
    <property type="entry name" value="P-loop_NTPase"/>
</dbReference>
<evidence type="ECO:0000313" key="11">
    <source>
        <dbReference type="EMBL" id="KAH6836754.1"/>
    </source>
</evidence>
<dbReference type="PROSITE" id="PS50016">
    <property type="entry name" value="ZF_PHD_2"/>
    <property type="match status" value="1"/>
</dbReference>
<dbReference type="Gene3D" id="6.10.250.1310">
    <property type="match status" value="1"/>
</dbReference>